<dbReference type="Gene3D" id="3.40.390.10">
    <property type="entry name" value="Collagenase (Catalytic Domain)"/>
    <property type="match status" value="1"/>
</dbReference>
<keyword evidence="6" id="KW-0862">Zinc</keyword>
<keyword evidence="5" id="KW-0378">Hydrolase</keyword>
<dbReference type="SUPFAM" id="SSF55486">
    <property type="entry name" value="Metalloproteases ('zincins'), catalytic domain"/>
    <property type="match status" value="1"/>
</dbReference>
<comment type="caution">
    <text evidence="11">The sequence shown here is derived from an EMBL/GenBank/DDBJ whole genome shotgun (WGS) entry which is preliminary data.</text>
</comment>
<name>A0AAN8XH34_HALRR</name>
<keyword evidence="7" id="KW-0482">Metalloprotease</keyword>
<evidence type="ECO:0000259" key="10">
    <source>
        <dbReference type="Pfam" id="PF05649"/>
    </source>
</evidence>
<protein>
    <submittedName>
        <fullName evidence="11">Uncharacterized protein</fullName>
    </submittedName>
</protein>
<evidence type="ECO:0000256" key="1">
    <source>
        <dbReference type="ARBA" id="ARBA00001947"/>
    </source>
</evidence>
<keyword evidence="3" id="KW-0645">Protease</keyword>
<evidence type="ECO:0000256" key="4">
    <source>
        <dbReference type="ARBA" id="ARBA00022723"/>
    </source>
</evidence>
<feature type="compositionally biased region" description="Basic and acidic residues" evidence="8">
    <location>
        <begin position="198"/>
        <end position="212"/>
    </location>
</feature>
<dbReference type="GO" id="GO:0046872">
    <property type="term" value="F:metal ion binding"/>
    <property type="evidence" value="ECO:0007669"/>
    <property type="project" value="UniProtKB-KW"/>
</dbReference>
<feature type="non-terminal residue" evidence="11">
    <location>
        <position position="1"/>
    </location>
</feature>
<dbReference type="CDD" id="cd08662">
    <property type="entry name" value="M13"/>
    <property type="match status" value="1"/>
</dbReference>
<dbReference type="InterPro" id="IPR000718">
    <property type="entry name" value="Peptidase_M13"/>
</dbReference>
<evidence type="ECO:0000259" key="9">
    <source>
        <dbReference type="Pfam" id="PF01431"/>
    </source>
</evidence>
<feature type="domain" description="Peptidase M13 C-terminal" evidence="9">
    <location>
        <begin position="547"/>
        <end position="757"/>
    </location>
</feature>
<proteinExistence type="inferred from homology"/>
<dbReference type="GO" id="GO:0016485">
    <property type="term" value="P:protein processing"/>
    <property type="evidence" value="ECO:0007669"/>
    <property type="project" value="TreeGrafter"/>
</dbReference>
<sequence length="760" mass="87017">YFSLKGRRHDLFGDLSDDLVMLELLSALEPKTGQNIASPVLSDYGRNIRKASARGNPFLRNKNAESGSWTSQPVMNILPTEDHLEKISSVESDSLLDVHSPQTSSATSLRVPVTEAVVDEDLGMTPSVMSVTSPETLPPTSDAYQAQSFSTLSSGTSTKFIPSSFWEFERASSIPENPPKVNSFQAYSTAVTESLQDSENHQDNKTGSKEEAVVEEEDEEDIVIEEVNEEEDYLENVKKVISRKDIFKLFKRNLDKKRIEAISTMMQNTFINDKEYNFTLPDHFQPYDVHSAVIDHFVPLLDEIQPSQQVELIAQQHSLLFNHFTMDQLQELMPVIDWHYLLAELYGKNITGEDNIYIFHPGYMIDLNFLLTTLDPWIVHYGMVVLYAYDVLKEASIAPPNMDREDFCLQASKNVFGDAMSHMYLHYVGNKTIVDIRRHTSSIVEMLKEEVKLSISRTSWLPNNDRQEALNKIHTLRAEVGAYDKHWNISYVNESHEGITIDSNKSFLMNVLEIYRSFRRELYRIYHEPVDKDMLIWSFTVQPFIVNAFHMQTTNSIVFPEAFFQKPYYNPKAPEYVNYGSTGASMAHEIFHGLDFTGMQFDHLGAKSHPFSNETLQQLHKVIACYHELLSDVFYEEVPVEEALIAMEIDSSATLNENLADIGGITHAFRAYQRWESQNYREPRLPAVGLNPYQLFFVSAVRPYCAVIPNLAKIFLMEIDEHLPNGMRMNAMLMNTPEFAQVFNCNPESRMVSKHTCPIF</sequence>
<evidence type="ECO:0000313" key="11">
    <source>
        <dbReference type="EMBL" id="KAK7078124.1"/>
    </source>
</evidence>
<comment type="similarity">
    <text evidence="2">Belongs to the peptidase M13 family.</text>
</comment>
<dbReference type="InterPro" id="IPR024079">
    <property type="entry name" value="MetalloPept_cat_dom_sf"/>
</dbReference>
<dbReference type="Proteomes" id="UP001381693">
    <property type="component" value="Unassembled WGS sequence"/>
</dbReference>
<dbReference type="PANTHER" id="PTHR11733:SF167">
    <property type="entry name" value="FI17812P1-RELATED"/>
    <property type="match status" value="1"/>
</dbReference>
<dbReference type="PANTHER" id="PTHR11733">
    <property type="entry name" value="ZINC METALLOPROTEASE FAMILY M13 NEPRILYSIN-RELATED"/>
    <property type="match status" value="1"/>
</dbReference>
<keyword evidence="12" id="KW-1185">Reference proteome</keyword>
<dbReference type="AlphaFoldDB" id="A0AAN8XH34"/>
<dbReference type="Pfam" id="PF01431">
    <property type="entry name" value="Peptidase_M13"/>
    <property type="match status" value="1"/>
</dbReference>
<feature type="domain" description="Peptidase M13 N-terminal" evidence="10">
    <location>
        <begin position="312"/>
        <end position="481"/>
    </location>
</feature>
<dbReference type="InterPro" id="IPR018497">
    <property type="entry name" value="Peptidase_M13_C"/>
</dbReference>
<evidence type="ECO:0000313" key="12">
    <source>
        <dbReference type="Proteomes" id="UP001381693"/>
    </source>
</evidence>
<comment type="cofactor">
    <cofactor evidence="1">
        <name>Zn(2+)</name>
        <dbReference type="ChEBI" id="CHEBI:29105"/>
    </cofactor>
</comment>
<dbReference type="GO" id="GO:0004222">
    <property type="term" value="F:metalloendopeptidase activity"/>
    <property type="evidence" value="ECO:0007669"/>
    <property type="project" value="InterPro"/>
</dbReference>
<dbReference type="GO" id="GO:0005886">
    <property type="term" value="C:plasma membrane"/>
    <property type="evidence" value="ECO:0007669"/>
    <property type="project" value="TreeGrafter"/>
</dbReference>
<dbReference type="PRINTS" id="PR00786">
    <property type="entry name" value="NEPRILYSIN"/>
</dbReference>
<evidence type="ECO:0000256" key="2">
    <source>
        <dbReference type="ARBA" id="ARBA00007357"/>
    </source>
</evidence>
<evidence type="ECO:0000256" key="5">
    <source>
        <dbReference type="ARBA" id="ARBA00022801"/>
    </source>
</evidence>
<dbReference type="EMBL" id="JAXCGZ010008003">
    <property type="protein sequence ID" value="KAK7078124.1"/>
    <property type="molecule type" value="Genomic_DNA"/>
</dbReference>
<organism evidence="11 12">
    <name type="scientific">Halocaridina rubra</name>
    <name type="common">Hawaiian red shrimp</name>
    <dbReference type="NCBI Taxonomy" id="373956"/>
    <lineage>
        <taxon>Eukaryota</taxon>
        <taxon>Metazoa</taxon>
        <taxon>Ecdysozoa</taxon>
        <taxon>Arthropoda</taxon>
        <taxon>Crustacea</taxon>
        <taxon>Multicrustacea</taxon>
        <taxon>Malacostraca</taxon>
        <taxon>Eumalacostraca</taxon>
        <taxon>Eucarida</taxon>
        <taxon>Decapoda</taxon>
        <taxon>Pleocyemata</taxon>
        <taxon>Caridea</taxon>
        <taxon>Atyoidea</taxon>
        <taxon>Atyidae</taxon>
        <taxon>Halocaridina</taxon>
    </lineage>
</organism>
<accession>A0AAN8XH34</accession>
<feature type="region of interest" description="Disordered" evidence="8">
    <location>
        <begin position="191"/>
        <end position="220"/>
    </location>
</feature>
<evidence type="ECO:0000256" key="3">
    <source>
        <dbReference type="ARBA" id="ARBA00022670"/>
    </source>
</evidence>
<reference evidence="11 12" key="1">
    <citation type="submission" date="2023-11" db="EMBL/GenBank/DDBJ databases">
        <title>Halocaridina rubra genome assembly.</title>
        <authorList>
            <person name="Smith C."/>
        </authorList>
    </citation>
    <scope>NUCLEOTIDE SEQUENCE [LARGE SCALE GENOMIC DNA]</scope>
    <source>
        <strain evidence="11">EP-1</strain>
        <tissue evidence="11">Whole</tissue>
    </source>
</reference>
<dbReference type="Pfam" id="PF05649">
    <property type="entry name" value="Peptidase_M13_N"/>
    <property type="match status" value="1"/>
</dbReference>
<gene>
    <name evidence="11" type="ORF">SK128_001279</name>
</gene>
<evidence type="ECO:0000256" key="6">
    <source>
        <dbReference type="ARBA" id="ARBA00022833"/>
    </source>
</evidence>
<keyword evidence="4" id="KW-0479">Metal-binding</keyword>
<evidence type="ECO:0000256" key="7">
    <source>
        <dbReference type="ARBA" id="ARBA00023049"/>
    </source>
</evidence>
<dbReference type="PROSITE" id="PS51885">
    <property type="entry name" value="NEPRILYSIN"/>
    <property type="match status" value="1"/>
</dbReference>
<evidence type="ECO:0000256" key="8">
    <source>
        <dbReference type="SAM" id="MobiDB-lite"/>
    </source>
</evidence>
<dbReference type="InterPro" id="IPR008753">
    <property type="entry name" value="Peptidase_M13_N"/>
</dbReference>